<evidence type="ECO:0000313" key="4">
    <source>
        <dbReference type="Proteomes" id="UP000055024"/>
    </source>
</evidence>
<dbReference type="AlphaFoldDB" id="A0A0V1GVH6"/>
<accession>A0A0V1GVH6</accession>
<evidence type="ECO:0000256" key="1">
    <source>
        <dbReference type="SAM" id="MobiDB-lite"/>
    </source>
</evidence>
<feature type="compositionally biased region" description="Basic and acidic residues" evidence="1">
    <location>
        <begin position="106"/>
        <end position="124"/>
    </location>
</feature>
<feature type="transmembrane region" description="Helical" evidence="2">
    <location>
        <begin position="12"/>
        <end position="32"/>
    </location>
</feature>
<organism evidence="3 4">
    <name type="scientific">Trichinella zimbabwensis</name>
    <dbReference type="NCBI Taxonomy" id="268475"/>
    <lineage>
        <taxon>Eukaryota</taxon>
        <taxon>Metazoa</taxon>
        <taxon>Ecdysozoa</taxon>
        <taxon>Nematoda</taxon>
        <taxon>Enoplea</taxon>
        <taxon>Dorylaimia</taxon>
        <taxon>Trichinellida</taxon>
        <taxon>Trichinellidae</taxon>
        <taxon>Trichinella</taxon>
    </lineage>
</organism>
<keyword evidence="2" id="KW-0472">Membrane</keyword>
<reference evidence="3 4" key="1">
    <citation type="submission" date="2015-01" db="EMBL/GenBank/DDBJ databases">
        <title>Evolution of Trichinella species and genotypes.</title>
        <authorList>
            <person name="Korhonen P.K."/>
            <person name="Edoardo P."/>
            <person name="Giuseppe L.R."/>
            <person name="Gasser R.B."/>
        </authorList>
    </citation>
    <scope>NUCLEOTIDE SEQUENCE [LARGE SCALE GENOMIC DNA]</scope>
    <source>
        <strain evidence="3">ISS1029</strain>
    </source>
</reference>
<comment type="caution">
    <text evidence="3">The sequence shown here is derived from an EMBL/GenBank/DDBJ whole genome shotgun (WGS) entry which is preliminary data.</text>
</comment>
<feature type="region of interest" description="Disordered" evidence="1">
    <location>
        <begin position="63"/>
        <end position="124"/>
    </location>
</feature>
<keyword evidence="4" id="KW-1185">Reference proteome</keyword>
<keyword evidence="2" id="KW-0812">Transmembrane</keyword>
<gene>
    <name evidence="3" type="ORF">T11_4285</name>
</gene>
<evidence type="ECO:0000313" key="3">
    <source>
        <dbReference type="EMBL" id="KRZ02334.1"/>
    </source>
</evidence>
<name>A0A0V1GVH6_9BILA</name>
<dbReference type="Proteomes" id="UP000055024">
    <property type="component" value="Unassembled WGS sequence"/>
</dbReference>
<proteinExistence type="predicted"/>
<sequence length="124" mass="14307">MVNLKRPIIKYNLINFLLLRVALIALIAQRWWPSHQRQALEDCGGIHPFQRRVKDVHLWPGSDAATAEKQERTGARRGCEELSRPWNPGYELFRPARQGDRLSSSGDDHDGQLEGRDRERVSHS</sequence>
<evidence type="ECO:0000256" key="2">
    <source>
        <dbReference type="SAM" id="Phobius"/>
    </source>
</evidence>
<protein>
    <submittedName>
        <fullName evidence="3">Uncharacterized protein</fullName>
    </submittedName>
</protein>
<feature type="compositionally biased region" description="Basic and acidic residues" evidence="1">
    <location>
        <begin position="66"/>
        <end position="83"/>
    </location>
</feature>
<dbReference type="EMBL" id="JYDP01000233">
    <property type="protein sequence ID" value="KRZ02334.1"/>
    <property type="molecule type" value="Genomic_DNA"/>
</dbReference>
<keyword evidence="2" id="KW-1133">Transmembrane helix</keyword>